<sequence>MNLDAVIFVPALTGSVIVGFVFLMFAAHYYLSVLEGTAAGAREIPWEGDAITNNFTKVFYLAWLMGLWAGPAYFVGRAIASGSDAAWIKLAAPLLVIWVVYPLSQLASLSASSVWVPMNLDVFARLAQKPLVTIGFFALTLPVFALIGIAFKWAYMTRGEFPLLFAGVPLLCFAVLLYARLLGRLAFALMFTKNLFKRKKKKKPKNEPAKSDADTEFDEAPLAPIQPSEMAPINTPDGELAGYNVLMADDPPAPKKRVKAVIVEDDPPPELEPPLRFAPEPPPLPPLQSPPRRPKSDRPLERARTWTDDDDDSTPYGVNPSEVKEDERIPAEVVKPRADEMALLDRRDAPKPPKVVWSVELLAFLLQPGTISALVVMSGLGVLAGVFVRVARAFDPTLGAE</sequence>
<evidence type="ECO:0000313" key="4">
    <source>
        <dbReference type="Proteomes" id="UP000676565"/>
    </source>
</evidence>
<feature type="transmembrane region" description="Helical" evidence="2">
    <location>
        <begin position="6"/>
        <end position="31"/>
    </location>
</feature>
<gene>
    <name evidence="3" type="ORF">J8F10_03320</name>
</gene>
<feature type="transmembrane region" description="Helical" evidence="2">
    <location>
        <begin position="95"/>
        <end position="118"/>
    </location>
</feature>
<keyword evidence="4" id="KW-1185">Reference proteome</keyword>
<keyword evidence="2" id="KW-0472">Membrane</keyword>
<feature type="region of interest" description="Disordered" evidence="1">
    <location>
        <begin position="265"/>
        <end position="326"/>
    </location>
</feature>
<feature type="transmembrane region" description="Helical" evidence="2">
    <location>
        <begin position="163"/>
        <end position="192"/>
    </location>
</feature>
<feature type="transmembrane region" description="Helical" evidence="2">
    <location>
        <begin position="361"/>
        <end position="388"/>
    </location>
</feature>
<keyword evidence="2" id="KW-0812">Transmembrane</keyword>
<feature type="compositionally biased region" description="Basic and acidic residues" evidence="1">
    <location>
        <begin position="294"/>
        <end position="307"/>
    </location>
</feature>
<accession>A0ABS5BKV3</accession>
<organism evidence="3 4">
    <name type="scientific">Gemmata palustris</name>
    <dbReference type="NCBI Taxonomy" id="2822762"/>
    <lineage>
        <taxon>Bacteria</taxon>
        <taxon>Pseudomonadati</taxon>
        <taxon>Planctomycetota</taxon>
        <taxon>Planctomycetia</taxon>
        <taxon>Gemmatales</taxon>
        <taxon>Gemmataceae</taxon>
        <taxon>Gemmata</taxon>
    </lineage>
</organism>
<evidence type="ECO:0000256" key="2">
    <source>
        <dbReference type="SAM" id="Phobius"/>
    </source>
</evidence>
<keyword evidence="2" id="KW-1133">Transmembrane helix</keyword>
<evidence type="ECO:0000313" key="3">
    <source>
        <dbReference type="EMBL" id="MBP3954326.1"/>
    </source>
</evidence>
<name>A0ABS5BKV3_9BACT</name>
<feature type="transmembrane region" description="Helical" evidence="2">
    <location>
        <begin position="130"/>
        <end position="151"/>
    </location>
</feature>
<protein>
    <submittedName>
        <fullName evidence="3">Uncharacterized protein</fullName>
    </submittedName>
</protein>
<dbReference type="RefSeq" id="WP_210652462.1">
    <property type="nucleotide sequence ID" value="NZ_JAGKQQ010000001.1"/>
</dbReference>
<comment type="caution">
    <text evidence="3">The sequence shown here is derived from an EMBL/GenBank/DDBJ whole genome shotgun (WGS) entry which is preliminary data.</text>
</comment>
<dbReference type="EMBL" id="JAGKQQ010000001">
    <property type="protein sequence ID" value="MBP3954326.1"/>
    <property type="molecule type" value="Genomic_DNA"/>
</dbReference>
<proteinExistence type="predicted"/>
<feature type="transmembrane region" description="Helical" evidence="2">
    <location>
        <begin position="58"/>
        <end position="75"/>
    </location>
</feature>
<reference evidence="3 4" key="1">
    <citation type="submission" date="2021-04" db="EMBL/GenBank/DDBJ databases">
        <authorList>
            <person name="Ivanova A."/>
        </authorList>
    </citation>
    <scope>NUCLEOTIDE SEQUENCE [LARGE SCALE GENOMIC DNA]</scope>
    <source>
        <strain evidence="3 4">G18</strain>
    </source>
</reference>
<dbReference type="Proteomes" id="UP000676565">
    <property type="component" value="Unassembled WGS sequence"/>
</dbReference>
<evidence type="ECO:0000256" key="1">
    <source>
        <dbReference type="SAM" id="MobiDB-lite"/>
    </source>
</evidence>
<feature type="compositionally biased region" description="Pro residues" evidence="1">
    <location>
        <begin position="279"/>
        <end position="291"/>
    </location>
</feature>